<organism evidence="2 3">
    <name type="scientific">Pseudazoarcus pumilus</name>
    <dbReference type="NCBI Taxonomy" id="2067960"/>
    <lineage>
        <taxon>Bacteria</taxon>
        <taxon>Pseudomonadati</taxon>
        <taxon>Pseudomonadota</taxon>
        <taxon>Betaproteobacteria</taxon>
        <taxon>Rhodocyclales</taxon>
        <taxon>Zoogloeaceae</taxon>
        <taxon>Pseudazoarcus</taxon>
    </lineage>
</organism>
<dbReference type="Proteomes" id="UP000242205">
    <property type="component" value="Chromosome"/>
</dbReference>
<dbReference type="EMBL" id="CP025682">
    <property type="protein sequence ID" value="AUN94988.1"/>
    <property type="molecule type" value="Genomic_DNA"/>
</dbReference>
<evidence type="ECO:0000313" key="2">
    <source>
        <dbReference type="EMBL" id="AUN94988.1"/>
    </source>
</evidence>
<comment type="pathway">
    <text evidence="1">Cofactor biosynthesis; ubiquinone biosynthesis.</text>
</comment>
<dbReference type="HAMAP" id="MF_02233">
    <property type="entry name" value="UbiV"/>
    <property type="match status" value="1"/>
</dbReference>
<sequence length="306" mass="33163">MKISIGPLLYFWSREAVFDFYDEVAGVDADIVYLGETVCSKRRALRTDDWLQIAERLQQAGKEVVLSTLALVEAESELASLRRAVGNGRHAIEANDMAAVGMAANAGTPFVAGPHLNTYNAGTLRMLAGLGARRWVMPVELSHDTLAQMQAARPEGVETEVFAFGRLPLAFSARCFSARTDGRAKDECGLCCGDDPQGRLVRTREGADFLVINGVQTQSASLANLVAEVPQMRALGVDVVRISPHSPELTADAVASFRAAIDGSQVHDPLAGLRETQPDGAWCNGYWHGRPGMQWHVMTEGRDTHS</sequence>
<comment type="function">
    <text evidence="1">Required for O(2)-independent ubiquinone (coenzyme Q) biosynthesis. Together with UbiU, is essential for the C6-hydroxylation reaction in the oxygen-independent ubiquinone biosynthesis pathway.</text>
</comment>
<dbReference type="InterPro" id="IPR051454">
    <property type="entry name" value="RNA/ubiquinone_mod_enzymes"/>
</dbReference>
<reference evidence="2 3" key="1">
    <citation type="submission" date="2018-01" db="EMBL/GenBank/DDBJ databases">
        <authorList>
            <person name="Fu G.-Y."/>
        </authorList>
    </citation>
    <scope>NUCLEOTIDE SEQUENCE [LARGE SCALE GENOMIC DNA]</scope>
    <source>
        <strain evidence="2 3">SY39</strain>
    </source>
</reference>
<dbReference type="InterPro" id="IPR001539">
    <property type="entry name" value="Peptidase_U32"/>
</dbReference>
<protein>
    <recommendedName>
        <fullName evidence="1">Ubiquinone biosynthesis protein UbiV</fullName>
    </recommendedName>
</protein>
<dbReference type="UniPathway" id="UPA00232"/>
<comment type="subunit">
    <text evidence="1">Forms a heterodimer with UbiU.</text>
</comment>
<feature type="binding site" evidence="1">
    <location>
        <position position="192"/>
    </location>
    <ligand>
        <name>[4Fe-4S] cluster</name>
        <dbReference type="ChEBI" id="CHEBI:49883"/>
    </ligand>
</feature>
<dbReference type="AlphaFoldDB" id="A0A2I6S6W1"/>
<feature type="binding site" evidence="1">
    <location>
        <position position="39"/>
    </location>
    <ligand>
        <name>[4Fe-4S] cluster</name>
        <dbReference type="ChEBI" id="CHEBI:49883"/>
    </ligand>
</feature>
<dbReference type="PANTHER" id="PTHR30217:SF11">
    <property type="entry name" value="UBIQUINONE BIOSYNTHESIS PROTEIN UBIV"/>
    <property type="match status" value="1"/>
</dbReference>
<keyword evidence="1" id="KW-0831">Ubiquinone biosynthesis</keyword>
<keyword evidence="1" id="KW-0408">Iron</keyword>
<feature type="binding site" evidence="1">
    <location>
        <position position="188"/>
    </location>
    <ligand>
        <name>[4Fe-4S] cluster</name>
        <dbReference type="ChEBI" id="CHEBI:49883"/>
    </ligand>
</feature>
<keyword evidence="3" id="KW-1185">Reference proteome</keyword>
<evidence type="ECO:0000313" key="3">
    <source>
        <dbReference type="Proteomes" id="UP000242205"/>
    </source>
</evidence>
<dbReference type="NCBIfam" id="NF011991">
    <property type="entry name" value="PRK15447.1"/>
    <property type="match status" value="1"/>
</dbReference>
<dbReference type="GO" id="GO:0046872">
    <property type="term" value="F:metal ion binding"/>
    <property type="evidence" value="ECO:0007669"/>
    <property type="project" value="UniProtKB-KW"/>
</dbReference>
<dbReference type="OrthoDB" id="8523349at2"/>
<comment type="cofactor">
    <cofactor evidence="1">
        <name>[4Fe-4S] cluster</name>
        <dbReference type="ChEBI" id="CHEBI:49883"/>
    </cofactor>
</comment>
<dbReference type="GO" id="GO:0051539">
    <property type="term" value="F:4 iron, 4 sulfur cluster binding"/>
    <property type="evidence" value="ECO:0007669"/>
    <property type="project" value="UniProtKB-UniRule"/>
</dbReference>
<feature type="binding site" evidence="1">
    <location>
        <position position="175"/>
    </location>
    <ligand>
        <name>[4Fe-4S] cluster</name>
        <dbReference type="ChEBI" id="CHEBI:49883"/>
    </ligand>
</feature>
<dbReference type="Pfam" id="PF01136">
    <property type="entry name" value="Peptidase_U32"/>
    <property type="match status" value="1"/>
</dbReference>
<dbReference type="KEGG" id="atw:C0099_08600"/>
<keyword evidence="1" id="KW-0004">4Fe-4S</keyword>
<proteinExistence type="inferred from homology"/>
<dbReference type="InterPro" id="IPR043693">
    <property type="entry name" value="UbiV"/>
</dbReference>
<comment type="similarity">
    <text evidence="1">Belongs to the peptidase U32 family. UbiV subfamily.</text>
</comment>
<evidence type="ECO:0000256" key="1">
    <source>
        <dbReference type="HAMAP-Rule" id="MF_02233"/>
    </source>
</evidence>
<dbReference type="GO" id="GO:0006744">
    <property type="term" value="P:ubiquinone biosynthetic process"/>
    <property type="evidence" value="ECO:0007669"/>
    <property type="project" value="UniProtKB-UniRule"/>
</dbReference>
<gene>
    <name evidence="1" type="primary">ubiV</name>
    <name evidence="2" type="ORF">C0099_08600</name>
</gene>
<dbReference type="RefSeq" id="WP_102247054.1">
    <property type="nucleotide sequence ID" value="NZ_CP025682.1"/>
</dbReference>
<name>A0A2I6S6W1_9RHOO</name>
<keyword evidence="1" id="KW-0411">Iron-sulfur</keyword>
<dbReference type="PANTHER" id="PTHR30217">
    <property type="entry name" value="PEPTIDASE U32 FAMILY"/>
    <property type="match status" value="1"/>
</dbReference>
<keyword evidence="1" id="KW-0479">Metal-binding</keyword>
<accession>A0A2I6S6W1</accession>